<sequence>MKKKIEDEDYKTKYTAKMQTFPVKICSTCGIVYQNEQHGSYHLKDFPRIGLEKVDCIDCKKNKIGE</sequence>
<accession>A0A6H2A2Z0</accession>
<dbReference type="EMBL" id="MT144517">
    <property type="protein sequence ID" value="QJA54553.1"/>
    <property type="molecule type" value="Genomic_DNA"/>
</dbReference>
<reference evidence="1" key="1">
    <citation type="submission" date="2020-03" db="EMBL/GenBank/DDBJ databases">
        <title>The deep terrestrial virosphere.</title>
        <authorList>
            <person name="Holmfeldt K."/>
            <person name="Nilsson E."/>
            <person name="Simone D."/>
            <person name="Lopez-Fernandez M."/>
            <person name="Wu X."/>
            <person name="de Brujin I."/>
            <person name="Lundin D."/>
            <person name="Andersson A."/>
            <person name="Bertilsson S."/>
            <person name="Dopson M."/>
        </authorList>
    </citation>
    <scope>NUCLEOTIDE SEQUENCE</scope>
    <source>
        <strain evidence="1">TM448A05254</strain>
    </source>
</reference>
<protein>
    <submittedName>
        <fullName evidence="1">Uncharacterized protein</fullName>
    </submittedName>
</protein>
<dbReference type="AlphaFoldDB" id="A0A6H2A2Z0"/>
<gene>
    <name evidence="1" type="ORF">TM448A05254_0003</name>
</gene>
<evidence type="ECO:0000313" key="1">
    <source>
        <dbReference type="EMBL" id="QJA54553.1"/>
    </source>
</evidence>
<proteinExistence type="predicted"/>
<name>A0A6H2A2Z0_9ZZZZ</name>
<organism evidence="1">
    <name type="scientific">viral metagenome</name>
    <dbReference type="NCBI Taxonomy" id="1070528"/>
    <lineage>
        <taxon>unclassified sequences</taxon>
        <taxon>metagenomes</taxon>
        <taxon>organismal metagenomes</taxon>
    </lineage>
</organism>